<feature type="transmembrane region" description="Helical" evidence="1">
    <location>
        <begin position="12"/>
        <end position="31"/>
    </location>
</feature>
<protein>
    <submittedName>
        <fullName evidence="2">Lipoprotein LprB</fullName>
    </submittedName>
</protein>
<name>A0A916ULL6_9ACTN</name>
<gene>
    <name evidence="2" type="primary">lprB</name>
    <name evidence="2" type="ORF">GCM10011410_32860</name>
</gene>
<evidence type="ECO:0000256" key="1">
    <source>
        <dbReference type="SAM" id="Phobius"/>
    </source>
</evidence>
<evidence type="ECO:0000313" key="3">
    <source>
        <dbReference type="Proteomes" id="UP000641514"/>
    </source>
</evidence>
<dbReference type="RefSeq" id="WP_188677803.1">
    <property type="nucleotide sequence ID" value="NZ_BMJH01000005.1"/>
</dbReference>
<dbReference type="Proteomes" id="UP000641514">
    <property type="component" value="Unassembled WGS sequence"/>
</dbReference>
<organism evidence="2 3">
    <name type="scientific">Hoyosella rhizosphaerae</name>
    <dbReference type="NCBI Taxonomy" id="1755582"/>
    <lineage>
        <taxon>Bacteria</taxon>
        <taxon>Bacillati</taxon>
        <taxon>Actinomycetota</taxon>
        <taxon>Actinomycetes</taxon>
        <taxon>Mycobacteriales</taxon>
        <taxon>Hoyosellaceae</taxon>
        <taxon>Hoyosella</taxon>
    </lineage>
</organism>
<keyword evidence="3" id="KW-1185">Reference proteome</keyword>
<keyword evidence="2" id="KW-0449">Lipoprotein</keyword>
<reference evidence="2" key="2">
    <citation type="submission" date="2020-09" db="EMBL/GenBank/DDBJ databases">
        <authorList>
            <person name="Sun Q."/>
            <person name="Zhou Y."/>
        </authorList>
    </citation>
    <scope>NUCLEOTIDE SEQUENCE</scope>
    <source>
        <strain evidence="2">CGMCC 1.15478</strain>
    </source>
</reference>
<proteinExistence type="predicted"/>
<evidence type="ECO:0000313" key="2">
    <source>
        <dbReference type="EMBL" id="GGC76977.1"/>
    </source>
</evidence>
<keyword evidence="1" id="KW-0472">Membrane</keyword>
<sequence length="187" mass="19861">MDAQPANPGSHGRSCLIGLAVGLFAAVLLVGCSTDGDQPEATEQPDATEVRVPGLFFGECGGVGTDEVTAAVGTGGLSLAERNSVGCRWESSFFGPRASFSWYRGSPIERERAVVELSGRDVFDVTVNSPAGELHGFAGRGSSICEVSIQSESDFFVWSIVFTQPFSDREMCDRVLSLAEMTVNRAQ</sequence>
<dbReference type="AlphaFoldDB" id="A0A916ULL6"/>
<accession>A0A916ULL6</accession>
<dbReference type="InterPro" id="IPR024520">
    <property type="entry name" value="DUF3558"/>
</dbReference>
<keyword evidence="1" id="KW-0812">Transmembrane</keyword>
<reference evidence="2" key="1">
    <citation type="journal article" date="2014" name="Int. J. Syst. Evol. Microbiol.">
        <title>Complete genome sequence of Corynebacterium casei LMG S-19264T (=DSM 44701T), isolated from a smear-ripened cheese.</title>
        <authorList>
            <consortium name="US DOE Joint Genome Institute (JGI-PGF)"/>
            <person name="Walter F."/>
            <person name="Albersmeier A."/>
            <person name="Kalinowski J."/>
            <person name="Ruckert C."/>
        </authorList>
    </citation>
    <scope>NUCLEOTIDE SEQUENCE</scope>
    <source>
        <strain evidence="2">CGMCC 1.15478</strain>
    </source>
</reference>
<dbReference type="EMBL" id="BMJH01000005">
    <property type="protein sequence ID" value="GGC76977.1"/>
    <property type="molecule type" value="Genomic_DNA"/>
</dbReference>
<keyword evidence="1" id="KW-1133">Transmembrane helix</keyword>
<dbReference type="Pfam" id="PF12079">
    <property type="entry name" value="DUF3558"/>
    <property type="match status" value="1"/>
</dbReference>
<comment type="caution">
    <text evidence="2">The sequence shown here is derived from an EMBL/GenBank/DDBJ whole genome shotgun (WGS) entry which is preliminary data.</text>
</comment>